<comment type="caution">
    <text evidence="4">The sequence shown here is derived from an EMBL/GenBank/DDBJ whole genome shotgun (WGS) entry which is preliminary data.</text>
</comment>
<evidence type="ECO:0000256" key="1">
    <source>
        <dbReference type="ARBA" id="ARBA00006484"/>
    </source>
</evidence>
<dbReference type="InterPro" id="IPR002347">
    <property type="entry name" value="SDR_fam"/>
</dbReference>
<dbReference type="Pfam" id="PF00106">
    <property type="entry name" value="adh_short"/>
    <property type="match status" value="1"/>
</dbReference>
<dbReference type="AlphaFoldDB" id="A0A495JVR1"/>
<name>A0A495JVR1_9ACTN</name>
<dbReference type="RefSeq" id="WP_121160268.1">
    <property type="nucleotide sequence ID" value="NZ_RBKT01000001.1"/>
</dbReference>
<dbReference type="PRINTS" id="PR00080">
    <property type="entry name" value="SDRFAMILY"/>
</dbReference>
<dbReference type="EMBL" id="RBKT01000001">
    <property type="protein sequence ID" value="RKR92239.1"/>
    <property type="molecule type" value="Genomic_DNA"/>
</dbReference>
<organism evidence="4 5">
    <name type="scientific">Micromonospora pisi</name>
    <dbReference type="NCBI Taxonomy" id="589240"/>
    <lineage>
        <taxon>Bacteria</taxon>
        <taxon>Bacillati</taxon>
        <taxon>Actinomycetota</taxon>
        <taxon>Actinomycetes</taxon>
        <taxon>Micromonosporales</taxon>
        <taxon>Micromonosporaceae</taxon>
        <taxon>Micromonospora</taxon>
    </lineage>
</organism>
<evidence type="ECO:0000313" key="5">
    <source>
        <dbReference type="Proteomes" id="UP000277671"/>
    </source>
</evidence>
<accession>A0A495JVR1</accession>
<dbReference type="GO" id="GO:0016491">
    <property type="term" value="F:oxidoreductase activity"/>
    <property type="evidence" value="ECO:0007669"/>
    <property type="project" value="UniProtKB-KW"/>
</dbReference>
<dbReference type="InterPro" id="IPR051911">
    <property type="entry name" value="SDR_oxidoreductase"/>
</dbReference>
<dbReference type="PANTHER" id="PTHR43976:SF16">
    <property type="entry name" value="SHORT-CHAIN DEHYDROGENASE_REDUCTASE FAMILY PROTEIN"/>
    <property type="match status" value="1"/>
</dbReference>
<keyword evidence="2" id="KW-0560">Oxidoreductase</keyword>
<evidence type="ECO:0000313" key="4">
    <source>
        <dbReference type="EMBL" id="RKR92239.1"/>
    </source>
</evidence>
<dbReference type="Proteomes" id="UP000277671">
    <property type="component" value="Unassembled WGS sequence"/>
</dbReference>
<dbReference type="InterPro" id="IPR036291">
    <property type="entry name" value="NAD(P)-bd_dom_sf"/>
</dbReference>
<evidence type="ECO:0000256" key="3">
    <source>
        <dbReference type="RuleBase" id="RU000363"/>
    </source>
</evidence>
<dbReference type="CDD" id="cd05374">
    <property type="entry name" value="17beta-HSD-like_SDR_c"/>
    <property type="match status" value="1"/>
</dbReference>
<dbReference type="Gene3D" id="3.40.50.720">
    <property type="entry name" value="NAD(P)-binding Rossmann-like Domain"/>
    <property type="match status" value="1"/>
</dbReference>
<dbReference type="SUPFAM" id="SSF51735">
    <property type="entry name" value="NAD(P)-binding Rossmann-fold domains"/>
    <property type="match status" value="1"/>
</dbReference>
<dbReference type="PANTHER" id="PTHR43976">
    <property type="entry name" value="SHORT CHAIN DEHYDROGENASE"/>
    <property type="match status" value="1"/>
</dbReference>
<dbReference type="PRINTS" id="PR00081">
    <property type="entry name" value="GDHRDH"/>
</dbReference>
<evidence type="ECO:0000256" key="2">
    <source>
        <dbReference type="ARBA" id="ARBA00023002"/>
    </source>
</evidence>
<sequence>MTTNTPKSWFITGASRGLGVRWAEAALSRGDRVAATARSANALRPLVESYGDLVLPLELDVTDEAAVHQAIETAEDRLGGIDILVNNAGQAVMGAIEEVSAAQARVQMEVNYFGALYATQAVLPHMRERRSGRIIQISSMGGVIATPVMGTYHATKWALEALSQALAAEVSEYGVHVTLIEPLTFPSELGTPAPQMPEYDHARKALMAGFEGTGIAPGDPAAAAQAMLAVADDPNPPLRVLFGANGLKLLRPEYARRIALWEEWDHLARLAQGTSPA</sequence>
<comment type="similarity">
    <text evidence="1 3">Belongs to the short-chain dehydrogenases/reductases (SDR) family.</text>
</comment>
<dbReference type="NCBIfam" id="NF006114">
    <property type="entry name" value="PRK08263.1"/>
    <property type="match status" value="1"/>
</dbReference>
<proteinExistence type="inferred from homology"/>
<gene>
    <name evidence="4" type="ORF">BDK92_6677</name>
</gene>
<reference evidence="4 5" key="1">
    <citation type="submission" date="2018-10" db="EMBL/GenBank/DDBJ databases">
        <title>Sequencing the genomes of 1000 actinobacteria strains.</title>
        <authorList>
            <person name="Klenk H.-P."/>
        </authorList>
    </citation>
    <scope>NUCLEOTIDE SEQUENCE [LARGE SCALE GENOMIC DNA]</scope>
    <source>
        <strain evidence="4 5">DSM 45175</strain>
    </source>
</reference>
<dbReference type="OrthoDB" id="3178062at2"/>
<keyword evidence="5" id="KW-1185">Reference proteome</keyword>
<protein>
    <submittedName>
        <fullName evidence="4">NADP-dependent 3-hydroxy acid dehydrogenase YdfG</fullName>
    </submittedName>
</protein>